<evidence type="ECO:0000256" key="6">
    <source>
        <dbReference type="ARBA" id="ARBA00022989"/>
    </source>
</evidence>
<dbReference type="InterPro" id="IPR006312">
    <property type="entry name" value="TatA/E"/>
</dbReference>
<evidence type="ECO:0000256" key="2">
    <source>
        <dbReference type="ARBA" id="ARBA00022448"/>
    </source>
</evidence>
<proteinExistence type="inferred from homology"/>
<evidence type="ECO:0000256" key="4">
    <source>
        <dbReference type="ARBA" id="ARBA00022692"/>
    </source>
</evidence>
<dbReference type="GO" id="GO:0033281">
    <property type="term" value="C:TAT protein transport complex"/>
    <property type="evidence" value="ECO:0007669"/>
    <property type="project" value="UniProtKB-UniRule"/>
</dbReference>
<organism evidence="10 11">
    <name type="scientific">Deinococcus cavernae</name>
    <dbReference type="NCBI Taxonomy" id="2320857"/>
    <lineage>
        <taxon>Bacteria</taxon>
        <taxon>Thermotogati</taxon>
        <taxon>Deinococcota</taxon>
        <taxon>Deinococci</taxon>
        <taxon>Deinococcales</taxon>
        <taxon>Deinococcaceae</taxon>
        <taxon>Deinococcus</taxon>
    </lineage>
</organism>
<keyword evidence="2 9" id="KW-0813">Transport</keyword>
<keyword evidence="6 9" id="KW-1133">Transmembrane helix</keyword>
<evidence type="ECO:0000256" key="5">
    <source>
        <dbReference type="ARBA" id="ARBA00022927"/>
    </source>
</evidence>
<keyword evidence="5 9" id="KW-0653">Protein transport</keyword>
<reference evidence="10 11" key="1">
    <citation type="submission" date="2018-09" db="EMBL/GenBank/DDBJ databases">
        <authorList>
            <person name="Zhu H."/>
        </authorList>
    </citation>
    <scope>NUCLEOTIDE SEQUENCE [LARGE SCALE GENOMIC DNA]</scope>
    <source>
        <strain evidence="10 11">K2S05-167</strain>
    </source>
</reference>
<keyword evidence="4 9" id="KW-0812">Transmembrane</keyword>
<evidence type="ECO:0000313" key="10">
    <source>
        <dbReference type="EMBL" id="RJF75237.1"/>
    </source>
</evidence>
<comment type="subcellular location">
    <subcellularLocation>
        <location evidence="1 9">Cell membrane</location>
        <topology evidence="1 9">Single-pass membrane protein</topology>
    </subcellularLocation>
</comment>
<evidence type="ECO:0000256" key="1">
    <source>
        <dbReference type="ARBA" id="ARBA00004162"/>
    </source>
</evidence>
<dbReference type="PANTHER" id="PTHR42982">
    <property type="entry name" value="SEC-INDEPENDENT PROTEIN TRANSLOCASE PROTEIN TATA"/>
    <property type="match status" value="1"/>
</dbReference>
<dbReference type="Proteomes" id="UP000286287">
    <property type="component" value="Unassembled WGS sequence"/>
</dbReference>
<dbReference type="AlphaFoldDB" id="A0A418VGR7"/>
<name>A0A418VGR7_9DEIO</name>
<dbReference type="GO" id="GO:0043953">
    <property type="term" value="P:protein transport by the Tat complex"/>
    <property type="evidence" value="ECO:0007669"/>
    <property type="project" value="UniProtKB-UniRule"/>
</dbReference>
<comment type="subunit">
    <text evidence="9">Forms a complex with TatC.</text>
</comment>
<dbReference type="NCBIfam" id="TIGR01411">
    <property type="entry name" value="tatAE"/>
    <property type="match status" value="1"/>
</dbReference>
<sequence>MPNLGFPEILMIMVIALVVFGPRKLPELGQSLGRALREFRQHTQQVTGEFQRDLNEPAPVAAPVATASVAAAPVSSTPSSAQSE</sequence>
<dbReference type="GO" id="GO:0008320">
    <property type="term" value="F:protein transmembrane transporter activity"/>
    <property type="evidence" value="ECO:0007669"/>
    <property type="project" value="UniProtKB-UniRule"/>
</dbReference>
<accession>A0A418VGR7</accession>
<evidence type="ECO:0000256" key="8">
    <source>
        <dbReference type="ARBA" id="ARBA00023136"/>
    </source>
</evidence>
<evidence type="ECO:0000313" key="11">
    <source>
        <dbReference type="Proteomes" id="UP000286287"/>
    </source>
</evidence>
<keyword evidence="7 9" id="KW-0811">Translocation</keyword>
<dbReference type="InterPro" id="IPR003369">
    <property type="entry name" value="TatA/B/E"/>
</dbReference>
<dbReference type="RefSeq" id="WP_119760481.1">
    <property type="nucleotide sequence ID" value="NZ_QYUJ01000006.1"/>
</dbReference>
<dbReference type="NCBIfam" id="NF011430">
    <property type="entry name" value="PRK14861.1"/>
    <property type="match status" value="1"/>
</dbReference>
<dbReference type="OrthoDB" id="9800908at2"/>
<dbReference type="PRINTS" id="PR01506">
    <property type="entry name" value="TATBPROTEIN"/>
</dbReference>
<dbReference type="Gene3D" id="1.20.5.3310">
    <property type="match status" value="1"/>
</dbReference>
<evidence type="ECO:0000256" key="9">
    <source>
        <dbReference type="HAMAP-Rule" id="MF_00236"/>
    </source>
</evidence>
<comment type="caution">
    <text evidence="10">The sequence shown here is derived from an EMBL/GenBank/DDBJ whole genome shotgun (WGS) entry which is preliminary data.</text>
</comment>
<protein>
    <recommendedName>
        <fullName evidence="9">Sec-independent protein translocase protein TatA</fullName>
    </recommendedName>
</protein>
<dbReference type="Pfam" id="PF02416">
    <property type="entry name" value="TatA_B_E"/>
    <property type="match status" value="1"/>
</dbReference>
<dbReference type="HAMAP" id="MF_00236">
    <property type="entry name" value="TatA_E"/>
    <property type="match status" value="1"/>
</dbReference>
<comment type="function">
    <text evidence="9">Part of the twin-arginine translocation (Tat) system that transports large folded proteins containing a characteristic twin-arginine motif in their signal peptide across membranes. TatA could form the protein-conducting channel of the Tat system.</text>
</comment>
<dbReference type="EMBL" id="QYUJ01000006">
    <property type="protein sequence ID" value="RJF75237.1"/>
    <property type="molecule type" value="Genomic_DNA"/>
</dbReference>
<comment type="similarity">
    <text evidence="9">Belongs to the TatA/E family.</text>
</comment>
<keyword evidence="11" id="KW-1185">Reference proteome</keyword>
<keyword evidence="3 9" id="KW-1003">Cell membrane</keyword>
<evidence type="ECO:0000256" key="3">
    <source>
        <dbReference type="ARBA" id="ARBA00022475"/>
    </source>
</evidence>
<evidence type="ECO:0000256" key="7">
    <source>
        <dbReference type="ARBA" id="ARBA00023010"/>
    </source>
</evidence>
<keyword evidence="8 9" id="KW-0472">Membrane</keyword>
<dbReference type="PANTHER" id="PTHR42982:SF1">
    <property type="entry name" value="SEC-INDEPENDENT PROTEIN TRANSLOCASE PROTEIN TATA"/>
    <property type="match status" value="1"/>
</dbReference>
<feature type="transmembrane region" description="Helical" evidence="9">
    <location>
        <begin position="6"/>
        <end position="22"/>
    </location>
</feature>
<gene>
    <name evidence="9" type="primary">tatA</name>
    <name evidence="10" type="ORF">D3875_01645</name>
</gene>